<dbReference type="InterPro" id="IPR044246">
    <property type="entry name" value="ZFP3-like"/>
</dbReference>
<evidence type="ECO:0000256" key="2">
    <source>
        <dbReference type="ARBA" id="ARBA00022723"/>
    </source>
</evidence>
<proteinExistence type="predicted"/>
<evidence type="ECO:0000256" key="3">
    <source>
        <dbReference type="ARBA" id="ARBA00022771"/>
    </source>
</evidence>
<dbReference type="PROSITE" id="PS50157">
    <property type="entry name" value="ZINC_FINGER_C2H2_2"/>
    <property type="match status" value="1"/>
</dbReference>
<keyword evidence="10" id="KW-1185">Reference proteome</keyword>
<evidence type="ECO:0000256" key="5">
    <source>
        <dbReference type="ARBA" id="ARBA00023242"/>
    </source>
</evidence>
<keyword evidence="4" id="KW-0862">Zinc</keyword>
<dbReference type="GO" id="GO:0008270">
    <property type="term" value="F:zinc ion binding"/>
    <property type="evidence" value="ECO:0007669"/>
    <property type="project" value="UniProtKB-KW"/>
</dbReference>
<dbReference type="Pfam" id="PF13912">
    <property type="entry name" value="zf-C2H2_6"/>
    <property type="match status" value="1"/>
</dbReference>
<keyword evidence="3 6" id="KW-0863">Zinc-finger</keyword>
<feature type="region of interest" description="Disordered" evidence="7">
    <location>
        <begin position="109"/>
        <end position="150"/>
    </location>
</feature>
<feature type="compositionally biased region" description="Low complexity" evidence="7">
    <location>
        <begin position="131"/>
        <end position="143"/>
    </location>
</feature>
<reference evidence="9 10" key="1">
    <citation type="journal article" date="2020" name="bioRxiv">
        <title>Sequence and annotation of 42 cannabis genomes reveals extensive copy number variation in cannabinoid synthesis and pathogen resistance genes.</title>
        <authorList>
            <person name="Mckernan K.J."/>
            <person name="Helbert Y."/>
            <person name="Kane L.T."/>
            <person name="Ebling H."/>
            <person name="Zhang L."/>
            <person name="Liu B."/>
            <person name="Eaton Z."/>
            <person name="Mclaughlin S."/>
            <person name="Kingan S."/>
            <person name="Baybayan P."/>
            <person name="Concepcion G."/>
            <person name="Jordan M."/>
            <person name="Riva A."/>
            <person name="Barbazuk W."/>
            <person name="Harkins T."/>
        </authorList>
    </citation>
    <scope>NUCLEOTIDE SEQUENCE [LARGE SCALE GENOMIC DNA]</scope>
    <source>
        <strain evidence="10">cv. Jamaican Lion 4</strain>
        <tissue evidence="9">Leaf</tissue>
    </source>
</reference>
<evidence type="ECO:0000313" key="9">
    <source>
        <dbReference type="EMBL" id="KAF4350145.1"/>
    </source>
</evidence>
<dbReference type="PANTHER" id="PTHR47287:SF15">
    <property type="entry name" value="ZINC FINGER PROTEIN 3-LIKE"/>
    <property type="match status" value="1"/>
</dbReference>
<evidence type="ECO:0000256" key="7">
    <source>
        <dbReference type="SAM" id="MobiDB-lite"/>
    </source>
</evidence>
<dbReference type="InterPro" id="IPR036236">
    <property type="entry name" value="Znf_C2H2_sf"/>
</dbReference>
<dbReference type="PROSITE" id="PS00028">
    <property type="entry name" value="ZINC_FINGER_C2H2_1"/>
    <property type="match status" value="1"/>
</dbReference>
<evidence type="ECO:0000313" key="10">
    <source>
        <dbReference type="Proteomes" id="UP000583929"/>
    </source>
</evidence>
<dbReference type="PANTHER" id="PTHR47287">
    <property type="entry name" value="C2H2 AND C2HC ZINC FINGERS SUPERFAMILY PROTEIN"/>
    <property type="match status" value="1"/>
</dbReference>
<dbReference type="SUPFAM" id="SSF57667">
    <property type="entry name" value="beta-beta-alpha zinc fingers"/>
    <property type="match status" value="1"/>
</dbReference>
<evidence type="ECO:0000256" key="1">
    <source>
        <dbReference type="ARBA" id="ARBA00004123"/>
    </source>
</evidence>
<dbReference type="EMBL" id="JAATIQ010000609">
    <property type="protein sequence ID" value="KAF4350145.1"/>
    <property type="molecule type" value="Genomic_DNA"/>
</dbReference>
<protein>
    <recommendedName>
        <fullName evidence="8">C2H2-type domain-containing protein</fullName>
    </recommendedName>
</protein>
<dbReference type="Proteomes" id="UP000583929">
    <property type="component" value="Unassembled WGS sequence"/>
</dbReference>
<dbReference type="Gene3D" id="3.30.160.60">
    <property type="entry name" value="Classic Zinc Finger"/>
    <property type="match status" value="1"/>
</dbReference>
<organism evidence="9 10">
    <name type="scientific">Cannabis sativa</name>
    <name type="common">Hemp</name>
    <name type="synonym">Marijuana</name>
    <dbReference type="NCBI Taxonomy" id="3483"/>
    <lineage>
        <taxon>Eukaryota</taxon>
        <taxon>Viridiplantae</taxon>
        <taxon>Streptophyta</taxon>
        <taxon>Embryophyta</taxon>
        <taxon>Tracheophyta</taxon>
        <taxon>Spermatophyta</taxon>
        <taxon>Magnoliopsida</taxon>
        <taxon>eudicotyledons</taxon>
        <taxon>Gunneridae</taxon>
        <taxon>Pentapetalae</taxon>
        <taxon>rosids</taxon>
        <taxon>fabids</taxon>
        <taxon>Rosales</taxon>
        <taxon>Cannabaceae</taxon>
        <taxon>Cannabis</taxon>
    </lineage>
</organism>
<keyword evidence="2" id="KW-0479">Metal-binding</keyword>
<name>A0A7J6DVK7_CANSA</name>
<dbReference type="InterPro" id="IPR013087">
    <property type="entry name" value="Znf_C2H2_type"/>
</dbReference>
<comment type="caution">
    <text evidence="9">The sequence shown here is derived from an EMBL/GenBank/DDBJ whole genome shotgun (WGS) entry which is preliminary data.</text>
</comment>
<evidence type="ECO:0000256" key="4">
    <source>
        <dbReference type="ARBA" id="ARBA00022833"/>
    </source>
</evidence>
<gene>
    <name evidence="9" type="ORF">G4B88_019274</name>
</gene>
<evidence type="ECO:0000256" key="6">
    <source>
        <dbReference type="PROSITE-ProRule" id="PRU00042"/>
    </source>
</evidence>
<dbReference type="GO" id="GO:0009788">
    <property type="term" value="P:negative regulation of abscisic acid-activated signaling pathway"/>
    <property type="evidence" value="ECO:0007669"/>
    <property type="project" value="InterPro"/>
</dbReference>
<dbReference type="AlphaFoldDB" id="A0A7J6DVK7"/>
<sequence length="150" mass="16787">MFPCKYCNRQFDTSQGLGGHQNCHKRERIMEKQHQYMIDTHKGPRRGGPRGRYGRYAPYYYPTNSIPGSCGHCKHRSMANNILNDPYQWPPPRVYKNRSFCVCSGRGCGETGDGGSGSKKPSKETMETNDDNTNGSSDNSSGGIDLTLKL</sequence>
<comment type="subcellular location">
    <subcellularLocation>
        <location evidence="1">Nucleus</location>
    </subcellularLocation>
</comment>
<dbReference type="GO" id="GO:0005634">
    <property type="term" value="C:nucleus"/>
    <property type="evidence" value="ECO:0007669"/>
    <property type="project" value="UniProtKB-SubCell"/>
</dbReference>
<evidence type="ECO:0000259" key="8">
    <source>
        <dbReference type="PROSITE" id="PS50157"/>
    </source>
</evidence>
<accession>A0A7J6DVK7</accession>
<keyword evidence="5" id="KW-0539">Nucleus</keyword>
<feature type="domain" description="C2H2-type" evidence="8">
    <location>
        <begin position="2"/>
        <end position="29"/>
    </location>
</feature>